<evidence type="ECO:0000256" key="3">
    <source>
        <dbReference type="ARBA" id="ARBA00022448"/>
    </source>
</evidence>
<feature type="transmembrane region" description="Helical" evidence="7">
    <location>
        <begin position="368"/>
        <end position="393"/>
    </location>
</feature>
<evidence type="ECO:0000256" key="4">
    <source>
        <dbReference type="ARBA" id="ARBA00022692"/>
    </source>
</evidence>
<organism evidence="9 10">
    <name type="scientific">Flaviflexus ciconiae</name>
    <dbReference type="NCBI Taxonomy" id="2496867"/>
    <lineage>
        <taxon>Bacteria</taxon>
        <taxon>Bacillati</taxon>
        <taxon>Actinomycetota</taxon>
        <taxon>Actinomycetes</taxon>
        <taxon>Actinomycetales</taxon>
        <taxon>Actinomycetaceae</taxon>
        <taxon>Flaviflexus</taxon>
    </lineage>
</organism>
<sequence length="546" mass="59434">MSKINDAPLEGYPTGEKLSRMVQETQPSGKHRTIGWVAGIACLGSFLFGYDTGVISGALPYMYMPWDAGGMHLNSLEEGLIGGILLIGCAFGALFGGRLSDRFGRRHNIMLLAILFFVGSLMVAFAPNLPFMYVSRFVLGLAVGGASATVPVYLAETAPKRIRGTIVAIDQLMIVVGQLAAFSFNAVINTMAGGPKLTIIEDPTGTLQSGEQLWSNVTSLESTFENQEAFQMFVDQLVIDTGNGSAWRYMLLLCSIPAIALWFGMRVMPESPRWFAHNRRYVDAIGALKRVRDHRDEPIEQEMAEVVALQIEQNRTRKGTFGDIWQTPWLRKLFLVGLLLAACNQLTGVNSVMYYAPKVLEIAGMTTSAAITAQVANGVMSVIGSSLGLYLIFKFRRRTILLVDVAGVAVCMFIIAALFGTLIEPHLDTGGNPAPAAAFAILAVMGVFMLIVQSSNGTVVWTMLGEIFPAHVRGIANGACIFFLWITNALVTVTFPVMIDNLGGMATYGTYGVINLIVFAALWKWMPETAGLSMEQIEVEMEKKYS</sequence>
<protein>
    <submittedName>
        <fullName evidence="9">MFS transporter</fullName>
    </submittedName>
</protein>
<dbReference type="InterPro" id="IPR020846">
    <property type="entry name" value="MFS_dom"/>
</dbReference>
<dbReference type="GO" id="GO:0005886">
    <property type="term" value="C:plasma membrane"/>
    <property type="evidence" value="ECO:0007669"/>
    <property type="project" value="UniProtKB-SubCell"/>
</dbReference>
<feature type="transmembrane region" description="Helical" evidence="7">
    <location>
        <begin position="474"/>
        <end position="499"/>
    </location>
</feature>
<keyword evidence="4 7" id="KW-0812">Transmembrane</keyword>
<dbReference type="PANTHER" id="PTHR48020:SF12">
    <property type="entry name" value="PROTON MYO-INOSITOL COTRANSPORTER"/>
    <property type="match status" value="1"/>
</dbReference>
<dbReference type="PANTHER" id="PTHR48020">
    <property type="entry name" value="PROTON MYO-INOSITOL COTRANSPORTER"/>
    <property type="match status" value="1"/>
</dbReference>
<feature type="transmembrane region" description="Helical" evidence="7">
    <location>
        <begin position="109"/>
        <end position="127"/>
    </location>
</feature>
<dbReference type="InterPro" id="IPR036259">
    <property type="entry name" value="MFS_trans_sf"/>
</dbReference>
<evidence type="ECO:0000256" key="2">
    <source>
        <dbReference type="ARBA" id="ARBA00010992"/>
    </source>
</evidence>
<evidence type="ECO:0000259" key="8">
    <source>
        <dbReference type="PROSITE" id="PS50850"/>
    </source>
</evidence>
<proteinExistence type="inferred from homology"/>
<evidence type="ECO:0000313" key="9">
    <source>
        <dbReference type="EMBL" id="AZQ76672.1"/>
    </source>
</evidence>
<dbReference type="InterPro" id="IPR003663">
    <property type="entry name" value="Sugar/inositol_transpt"/>
</dbReference>
<accession>A0A3Q9G3Q9</accession>
<dbReference type="PROSITE" id="PS50850">
    <property type="entry name" value="MFS"/>
    <property type="match status" value="1"/>
</dbReference>
<comment type="subcellular location">
    <subcellularLocation>
        <location evidence="1">Cell membrane</location>
        <topology evidence="1">Multi-pass membrane protein</topology>
    </subcellularLocation>
</comment>
<name>A0A3Q9G3Q9_9ACTO</name>
<reference evidence="9 10" key="1">
    <citation type="submission" date="2018-12" db="EMBL/GenBank/DDBJ databases">
        <title>Complete genome sequence of Flaviflexus sp. H23T48.</title>
        <authorList>
            <person name="Bae J.-W."/>
            <person name="Lee J.-Y."/>
        </authorList>
    </citation>
    <scope>NUCLEOTIDE SEQUENCE [LARGE SCALE GENOMIC DNA]</scope>
    <source>
        <strain evidence="9 10">H23T48</strain>
    </source>
</reference>
<dbReference type="EMBL" id="CP034593">
    <property type="protein sequence ID" value="AZQ76672.1"/>
    <property type="molecule type" value="Genomic_DNA"/>
</dbReference>
<feature type="transmembrane region" description="Helical" evidence="7">
    <location>
        <begin position="333"/>
        <end position="356"/>
    </location>
</feature>
<dbReference type="AlphaFoldDB" id="A0A3Q9G3Q9"/>
<dbReference type="GO" id="GO:0022857">
    <property type="term" value="F:transmembrane transporter activity"/>
    <property type="evidence" value="ECO:0007669"/>
    <property type="project" value="InterPro"/>
</dbReference>
<dbReference type="PROSITE" id="PS00216">
    <property type="entry name" value="SUGAR_TRANSPORT_1"/>
    <property type="match status" value="1"/>
</dbReference>
<keyword evidence="6 7" id="KW-0472">Membrane</keyword>
<evidence type="ECO:0000256" key="7">
    <source>
        <dbReference type="SAM" id="Phobius"/>
    </source>
</evidence>
<feature type="transmembrane region" description="Helical" evidence="7">
    <location>
        <begin position="400"/>
        <end position="423"/>
    </location>
</feature>
<dbReference type="SUPFAM" id="SSF103473">
    <property type="entry name" value="MFS general substrate transporter"/>
    <property type="match status" value="1"/>
</dbReference>
<dbReference type="RefSeq" id="WP_126703480.1">
    <property type="nucleotide sequence ID" value="NZ_CP034593.1"/>
</dbReference>
<keyword evidence="3" id="KW-0813">Transport</keyword>
<dbReference type="PRINTS" id="PR00171">
    <property type="entry name" value="SUGRTRNSPORT"/>
</dbReference>
<comment type="similarity">
    <text evidence="2">Belongs to the major facilitator superfamily. Sugar transporter (TC 2.A.1.1) family.</text>
</comment>
<feature type="domain" description="Major facilitator superfamily (MFS) profile" evidence="8">
    <location>
        <begin position="37"/>
        <end position="530"/>
    </location>
</feature>
<feature type="transmembrane region" description="Helical" evidence="7">
    <location>
        <begin position="246"/>
        <end position="265"/>
    </location>
</feature>
<dbReference type="PROSITE" id="PS00217">
    <property type="entry name" value="SUGAR_TRANSPORT_2"/>
    <property type="match status" value="1"/>
</dbReference>
<feature type="transmembrane region" description="Helical" evidence="7">
    <location>
        <begin position="79"/>
        <end position="97"/>
    </location>
</feature>
<dbReference type="Pfam" id="PF00083">
    <property type="entry name" value="Sugar_tr"/>
    <property type="match status" value="2"/>
</dbReference>
<keyword evidence="10" id="KW-1185">Reference proteome</keyword>
<feature type="transmembrane region" description="Helical" evidence="7">
    <location>
        <begin position="505"/>
        <end position="526"/>
    </location>
</feature>
<dbReference type="InterPro" id="IPR050814">
    <property type="entry name" value="Myo-inositol_Transporter"/>
</dbReference>
<evidence type="ECO:0000256" key="5">
    <source>
        <dbReference type="ARBA" id="ARBA00022989"/>
    </source>
</evidence>
<evidence type="ECO:0000256" key="1">
    <source>
        <dbReference type="ARBA" id="ARBA00004651"/>
    </source>
</evidence>
<evidence type="ECO:0000256" key="6">
    <source>
        <dbReference type="ARBA" id="ARBA00023136"/>
    </source>
</evidence>
<feature type="transmembrane region" description="Helical" evidence="7">
    <location>
        <begin position="166"/>
        <end position="188"/>
    </location>
</feature>
<dbReference type="InterPro" id="IPR005829">
    <property type="entry name" value="Sugar_transporter_CS"/>
</dbReference>
<feature type="transmembrane region" description="Helical" evidence="7">
    <location>
        <begin position="133"/>
        <end position="154"/>
    </location>
</feature>
<feature type="transmembrane region" description="Helical" evidence="7">
    <location>
        <begin position="435"/>
        <end position="453"/>
    </location>
</feature>
<keyword evidence="5 7" id="KW-1133">Transmembrane helix</keyword>
<dbReference type="KEGG" id="flh:EJ997_04260"/>
<dbReference type="Proteomes" id="UP000280344">
    <property type="component" value="Chromosome"/>
</dbReference>
<dbReference type="OrthoDB" id="4008739at2"/>
<feature type="transmembrane region" description="Helical" evidence="7">
    <location>
        <begin position="34"/>
        <end position="59"/>
    </location>
</feature>
<gene>
    <name evidence="9" type="ORF">EJ997_04260</name>
</gene>
<evidence type="ECO:0000313" key="10">
    <source>
        <dbReference type="Proteomes" id="UP000280344"/>
    </source>
</evidence>
<dbReference type="InterPro" id="IPR005828">
    <property type="entry name" value="MFS_sugar_transport-like"/>
</dbReference>
<dbReference type="Gene3D" id="1.20.1250.20">
    <property type="entry name" value="MFS general substrate transporter like domains"/>
    <property type="match status" value="2"/>
</dbReference>